<dbReference type="EMBL" id="JACBZY010000001">
    <property type="protein sequence ID" value="NYG97543.1"/>
    <property type="molecule type" value="Genomic_DNA"/>
</dbReference>
<evidence type="ECO:0000313" key="2">
    <source>
        <dbReference type="EMBL" id="NYG97543.1"/>
    </source>
</evidence>
<protein>
    <submittedName>
        <fullName evidence="2">Uncharacterized protein</fullName>
    </submittedName>
</protein>
<evidence type="ECO:0000256" key="1">
    <source>
        <dbReference type="SAM" id="MobiDB-lite"/>
    </source>
</evidence>
<accession>A0A852Y5M0</accession>
<organism evidence="2 3">
    <name type="scientific">Schumannella luteola</name>
    <dbReference type="NCBI Taxonomy" id="472059"/>
    <lineage>
        <taxon>Bacteria</taxon>
        <taxon>Bacillati</taxon>
        <taxon>Actinomycetota</taxon>
        <taxon>Actinomycetes</taxon>
        <taxon>Micrococcales</taxon>
        <taxon>Microbacteriaceae</taxon>
        <taxon>Schumannella</taxon>
    </lineage>
</organism>
<dbReference type="Proteomes" id="UP000553888">
    <property type="component" value="Unassembled WGS sequence"/>
</dbReference>
<feature type="region of interest" description="Disordered" evidence="1">
    <location>
        <begin position="1"/>
        <end position="34"/>
    </location>
</feature>
<dbReference type="AlphaFoldDB" id="A0A852Y5M0"/>
<evidence type="ECO:0000313" key="3">
    <source>
        <dbReference type="Proteomes" id="UP000553888"/>
    </source>
</evidence>
<keyword evidence="3" id="KW-1185">Reference proteome</keyword>
<gene>
    <name evidence="2" type="ORF">BJ979_000169</name>
</gene>
<sequence length="34" mass="3340">MTTAAHPFEGGGSSGSRGGGEDDIPGRLYHGAHG</sequence>
<comment type="caution">
    <text evidence="2">The sequence shown here is derived from an EMBL/GenBank/DDBJ whole genome shotgun (WGS) entry which is preliminary data.</text>
</comment>
<feature type="compositionally biased region" description="Gly residues" evidence="1">
    <location>
        <begin position="9"/>
        <end position="18"/>
    </location>
</feature>
<reference evidence="2 3" key="1">
    <citation type="submission" date="2020-07" db="EMBL/GenBank/DDBJ databases">
        <title>Sequencing the genomes of 1000 actinobacteria strains.</title>
        <authorList>
            <person name="Klenk H.-P."/>
        </authorList>
    </citation>
    <scope>NUCLEOTIDE SEQUENCE [LARGE SCALE GENOMIC DNA]</scope>
    <source>
        <strain evidence="2 3">DSM 23141</strain>
    </source>
</reference>
<name>A0A852Y5M0_9MICO</name>
<proteinExistence type="predicted"/>